<sequence>MDDRLFFLVWQLLSLNAWKKLLIVQVREKYDSVSPLLRSFAPPLGLIKLLDFSRFLSGLMQGQSNHNKYPAAAAPPPSSTPPHPVVTFNYMPPSPPLADTSFEE</sequence>
<evidence type="ECO:0000313" key="4">
    <source>
        <dbReference type="Proteomes" id="UP001604277"/>
    </source>
</evidence>
<keyword evidence="2" id="KW-0732">Signal</keyword>
<evidence type="ECO:0000313" key="3">
    <source>
        <dbReference type="EMBL" id="KAL2547811.1"/>
    </source>
</evidence>
<dbReference type="Proteomes" id="UP001604277">
    <property type="component" value="Unassembled WGS sequence"/>
</dbReference>
<feature type="signal peptide" evidence="2">
    <location>
        <begin position="1"/>
        <end position="17"/>
    </location>
</feature>
<reference evidence="4" key="1">
    <citation type="submission" date="2024-07" db="EMBL/GenBank/DDBJ databases">
        <title>Two chromosome-level genome assemblies of Korean endemic species Abeliophyllum distichum and Forsythia ovata (Oleaceae).</title>
        <authorList>
            <person name="Jang H."/>
        </authorList>
    </citation>
    <scope>NUCLEOTIDE SEQUENCE [LARGE SCALE GENOMIC DNA]</scope>
</reference>
<proteinExistence type="predicted"/>
<name>A0ABD1WDQ8_9LAMI</name>
<organism evidence="3 4">
    <name type="scientific">Forsythia ovata</name>
    <dbReference type="NCBI Taxonomy" id="205694"/>
    <lineage>
        <taxon>Eukaryota</taxon>
        <taxon>Viridiplantae</taxon>
        <taxon>Streptophyta</taxon>
        <taxon>Embryophyta</taxon>
        <taxon>Tracheophyta</taxon>
        <taxon>Spermatophyta</taxon>
        <taxon>Magnoliopsida</taxon>
        <taxon>eudicotyledons</taxon>
        <taxon>Gunneridae</taxon>
        <taxon>Pentapetalae</taxon>
        <taxon>asterids</taxon>
        <taxon>lamiids</taxon>
        <taxon>Lamiales</taxon>
        <taxon>Oleaceae</taxon>
        <taxon>Forsythieae</taxon>
        <taxon>Forsythia</taxon>
    </lineage>
</organism>
<dbReference type="AlphaFoldDB" id="A0ABD1WDQ8"/>
<evidence type="ECO:0000256" key="2">
    <source>
        <dbReference type="SAM" id="SignalP"/>
    </source>
</evidence>
<protein>
    <submittedName>
        <fullName evidence="3">Uncharacterized protein</fullName>
    </submittedName>
</protein>
<gene>
    <name evidence="3" type="ORF">Fot_09341</name>
</gene>
<keyword evidence="4" id="KW-1185">Reference proteome</keyword>
<feature type="chain" id="PRO_5044842445" evidence="2">
    <location>
        <begin position="18"/>
        <end position="104"/>
    </location>
</feature>
<feature type="region of interest" description="Disordered" evidence="1">
    <location>
        <begin position="66"/>
        <end position="86"/>
    </location>
</feature>
<feature type="compositionally biased region" description="Pro residues" evidence="1">
    <location>
        <begin position="73"/>
        <end position="84"/>
    </location>
</feature>
<dbReference type="EMBL" id="JBFOLJ010000003">
    <property type="protein sequence ID" value="KAL2547811.1"/>
    <property type="molecule type" value="Genomic_DNA"/>
</dbReference>
<accession>A0ABD1WDQ8</accession>
<evidence type="ECO:0000256" key="1">
    <source>
        <dbReference type="SAM" id="MobiDB-lite"/>
    </source>
</evidence>
<comment type="caution">
    <text evidence="3">The sequence shown here is derived from an EMBL/GenBank/DDBJ whole genome shotgun (WGS) entry which is preliminary data.</text>
</comment>